<feature type="non-terminal residue" evidence="1">
    <location>
        <position position="1"/>
    </location>
</feature>
<accession>N6TW79</accession>
<dbReference type="EMBL" id="KB741213">
    <property type="protein sequence ID" value="ENN72636.1"/>
    <property type="molecule type" value="Genomic_DNA"/>
</dbReference>
<reference evidence="1" key="1">
    <citation type="journal article" date="2013" name="Genome Biol.">
        <title>Draft genome of the mountain pine beetle, Dendroctonus ponderosae Hopkins, a major forest pest.</title>
        <authorList>
            <person name="Keeling C.I."/>
            <person name="Yuen M.M."/>
            <person name="Liao N.Y."/>
            <person name="Docking T.R."/>
            <person name="Chan S.K."/>
            <person name="Taylor G.A."/>
            <person name="Palmquist D.L."/>
            <person name="Jackman S.D."/>
            <person name="Nguyen A."/>
            <person name="Li M."/>
            <person name="Henderson H."/>
            <person name="Janes J.K."/>
            <person name="Zhao Y."/>
            <person name="Pandoh P."/>
            <person name="Moore R."/>
            <person name="Sperling F.A."/>
            <person name="Huber D.P."/>
            <person name="Birol I."/>
            <person name="Jones S.J."/>
            <person name="Bohlmann J."/>
        </authorList>
    </citation>
    <scope>NUCLEOTIDE SEQUENCE</scope>
</reference>
<organism evidence="1">
    <name type="scientific">Dendroctonus ponderosae</name>
    <name type="common">Mountain pine beetle</name>
    <dbReference type="NCBI Taxonomy" id="77166"/>
    <lineage>
        <taxon>Eukaryota</taxon>
        <taxon>Metazoa</taxon>
        <taxon>Ecdysozoa</taxon>
        <taxon>Arthropoda</taxon>
        <taxon>Hexapoda</taxon>
        <taxon>Insecta</taxon>
        <taxon>Pterygota</taxon>
        <taxon>Neoptera</taxon>
        <taxon>Endopterygota</taxon>
        <taxon>Coleoptera</taxon>
        <taxon>Polyphaga</taxon>
        <taxon>Cucujiformia</taxon>
        <taxon>Curculionidae</taxon>
        <taxon>Scolytinae</taxon>
        <taxon>Dendroctonus</taxon>
    </lineage>
</organism>
<name>N6TW79_DENPD</name>
<dbReference type="AlphaFoldDB" id="N6TW79"/>
<proteinExistence type="predicted"/>
<gene>
    <name evidence="1" type="ORF">YQE_10734</name>
</gene>
<evidence type="ECO:0000313" key="1">
    <source>
        <dbReference type="EMBL" id="ENN72636.1"/>
    </source>
</evidence>
<protein>
    <submittedName>
        <fullName evidence="1">Uncharacterized protein</fullName>
    </submittedName>
</protein>
<sequence length="39" mass="4796">MQEEKPFTQPQQVRCRPVQPIQAFRTWTVHRQDIRQLMS</sequence>
<dbReference type="HOGENOM" id="CLU_3320545_0_0_1"/>